<dbReference type="Proteomes" id="UP000184335">
    <property type="component" value="Unassembled WGS sequence"/>
</dbReference>
<evidence type="ECO:0008006" key="3">
    <source>
        <dbReference type="Google" id="ProtNLM"/>
    </source>
</evidence>
<reference evidence="1 2" key="1">
    <citation type="submission" date="2016-11" db="EMBL/GenBank/DDBJ databases">
        <authorList>
            <person name="Jaros S."/>
            <person name="Januszkiewicz K."/>
            <person name="Wedrychowicz H."/>
        </authorList>
    </citation>
    <scope>NUCLEOTIDE SEQUENCE [LARGE SCALE GENOMIC DNA]</scope>
    <source>
        <strain evidence="1 2">DSM 25479</strain>
    </source>
</reference>
<dbReference type="EMBL" id="FQYI01000012">
    <property type="protein sequence ID" value="SHJ20313.1"/>
    <property type="molecule type" value="Genomic_DNA"/>
</dbReference>
<dbReference type="AlphaFoldDB" id="A0A1M6HDT3"/>
<proteinExistence type="predicted"/>
<sequence>MANTFEGNFRDQIVGMVSDLTSAEKMLFSEAIFTESVDVADIANDHTVITGVRHGSLVPIIDDQPDYQSFPFSDPNVCEIPECDSQLNFSTDRWDLGLIECKTSICLRSFSDEFLVFFRQWKMVQTDQPKNEEYMQSAIVEWMKRKFTTNYLAAQWRVAYFGDKSSNSRFFNGVDGWFTRAEAAGNTIAIAENKGATYAEQELSGERVYEILEQMYVRFYNESWMTDKPVEFRMTKKNAMALALYFNRLSDKSCCNGLQVIDPQKVAGAPAFDYERLTFHNIPIRVMGVWDEIINKTTELNSGWNGREITNANAARVNPNRILLTYKENLLIGTQETSNLNFFDMWYSRDDDKVYMKGGGYFGPAMPKKNNVLLAI</sequence>
<evidence type="ECO:0000313" key="2">
    <source>
        <dbReference type="Proteomes" id="UP000184335"/>
    </source>
</evidence>
<protein>
    <recommendedName>
        <fullName evidence="3">Phage major capsid protein E</fullName>
    </recommendedName>
</protein>
<organism evidence="1 2">
    <name type="scientific">Cruoricaptor ignavus</name>
    <dbReference type="NCBI Taxonomy" id="1118202"/>
    <lineage>
        <taxon>Bacteria</taxon>
        <taxon>Pseudomonadati</taxon>
        <taxon>Bacteroidota</taxon>
        <taxon>Flavobacteriia</taxon>
        <taxon>Flavobacteriales</taxon>
        <taxon>Weeksellaceae</taxon>
        <taxon>Cruoricaptor</taxon>
    </lineage>
</organism>
<gene>
    <name evidence="1" type="ORF">SAMN05443429_11227</name>
</gene>
<name>A0A1M6HDT3_9FLAO</name>
<evidence type="ECO:0000313" key="1">
    <source>
        <dbReference type="EMBL" id="SHJ20313.1"/>
    </source>
</evidence>
<dbReference type="OrthoDB" id="1267762at2"/>
<accession>A0A1M6HDT3</accession>
<dbReference type="STRING" id="1118202.SAMN05443429_11227"/>
<keyword evidence="2" id="KW-1185">Reference proteome</keyword>
<dbReference type="RefSeq" id="WP_073180844.1">
    <property type="nucleotide sequence ID" value="NZ_FQYI01000012.1"/>
</dbReference>